<name>A0A975J2P5_9BACT</name>
<evidence type="ECO:0000313" key="1">
    <source>
        <dbReference type="EMBL" id="QUE52942.1"/>
    </source>
</evidence>
<organism evidence="1 2">
    <name type="scientific">Luteolibacter ambystomatis</name>
    <dbReference type="NCBI Taxonomy" id="2824561"/>
    <lineage>
        <taxon>Bacteria</taxon>
        <taxon>Pseudomonadati</taxon>
        <taxon>Verrucomicrobiota</taxon>
        <taxon>Verrucomicrobiia</taxon>
        <taxon>Verrucomicrobiales</taxon>
        <taxon>Verrucomicrobiaceae</taxon>
        <taxon>Luteolibacter</taxon>
    </lineage>
</organism>
<dbReference type="RefSeq" id="WP_211634286.1">
    <property type="nucleotide sequence ID" value="NZ_CP073100.1"/>
</dbReference>
<dbReference type="KEGG" id="lamb:KBB96_08625"/>
<keyword evidence="2" id="KW-1185">Reference proteome</keyword>
<dbReference type="Pfam" id="PF03692">
    <property type="entry name" value="CxxCxxCC"/>
    <property type="match status" value="1"/>
</dbReference>
<reference evidence="1" key="1">
    <citation type="submission" date="2021-04" db="EMBL/GenBank/DDBJ databases">
        <title>Luteolibacter sp. 32A isolated from the skin of an Anderson's salamander (Ambystoma andersonii).</title>
        <authorList>
            <person name="Spergser J."/>
            <person name="Busse H.-J."/>
        </authorList>
    </citation>
    <scope>NUCLEOTIDE SEQUENCE</scope>
    <source>
        <strain evidence="1">32A</strain>
    </source>
</reference>
<dbReference type="EMBL" id="CP073100">
    <property type="protein sequence ID" value="QUE52942.1"/>
    <property type="molecule type" value="Genomic_DNA"/>
</dbReference>
<dbReference type="AlphaFoldDB" id="A0A975J2P5"/>
<proteinExistence type="predicted"/>
<protein>
    <submittedName>
        <fullName evidence="1">YkgJ family cysteine cluster protein</fullName>
    </submittedName>
</protein>
<gene>
    <name evidence="1" type="ORF">KBB96_08625</name>
</gene>
<accession>A0A975J2P5</accession>
<dbReference type="Proteomes" id="UP000676169">
    <property type="component" value="Chromosome"/>
</dbReference>
<dbReference type="PANTHER" id="PTHR35866">
    <property type="entry name" value="PUTATIVE-RELATED"/>
    <property type="match status" value="1"/>
</dbReference>
<dbReference type="InterPro" id="IPR005358">
    <property type="entry name" value="Puta_zinc/iron-chelating_dom"/>
</dbReference>
<sequence>MTSGPSAGSPGNRDVYLDPDTFYVCDRCTACCKWPGDVRLEEDEIPKIAEHLGMSEAAFLDQYTRLRTNRQGLSLIEKENHECIMLEGNLCRIHPVKPEQCRGFPNKWNFPGWRQVCHAKPMPMAEAKARGLAK</sequence>
<dbReference type="PANTHER" id="PTHR35866:SF1">
    <property type="entry name" value="YKGJ FAMILY CYSTEINE CLUSTER PROTEIN"/>
    <property type="match status" value="1"/>
</dbReference>
<evidence type="ECO:0000313" key="2">
    <source>
        <dbReference type="Proteomes" id="UP000676169"/>
    </source>
</evidence>